<dbReference type="AlphaFoldDB" id="A0AAW0UEU2"/>
<evidence type="ECO:0000256" key="4">
    <source>
        <dbReference type="SAM" id="MobiDB-lite"/>
    </source>
</evidence>
<name>A0AAW0UEU2_SCYPA</name>
<feature type="compositionally biased region" description="Low complexity" evidence="4">
    <location>
        <begin position="195"/>
        <end position="242"/>
    </location>
</feature>
<keyword evidence="3" id="KW-0372">Hormone</keyword>
<evidence type="ECO:0000259" key="6">
    <source>
        <dbReference type="SMART" id="SM00039"/>
    </source>
</evidence>
<evidence type="ECO:0000313" key="8">
    <source>
        <dbReference type="Proteomes" id="UP001487740"/>
    </source>
</evidence>
<dbReference type="InterPro" id="IPR000187">
    <property type="entry name" value="CRF"/>
</dbReference>
<feature type="chain" id="PRO_5043833369" description="Corticotropin-releasing factor domain-containing protein" evidence="5">
    <location>
        <begin position="23"/>
        <end position="325"/>
    </location>
</feature>
<dbReference type="GO" id="GO:0005576">
    <property type="term" value="C:extracellular region"/>
    <property type="evidence" value="ECO:0007669"/>
    <property type="project" value="UniProtKB-SubCell"/>
</dbReference>
<comment type="subcellular location">
    <subcellularLocation>
        <location evidence="1">Secreted</location>
    </subcellularLocation>
</comment>
<evidence type="ECO:0000256" key="5">
    <source>
        <dbReference type="SAM" id="SignalP"/>
    </source>
</evidence>
<keyword evidence="2" id="KW-0964">Secreted</keyword>
<evidence type="ECO:0000256" key="2">
    <source>
        <dbReference type="ARBA" id="ARBA00022525"/>
    </source>
</evidence>
<evidence type="ECO:0000313" key="7">
    <source>
        <dbReference type="EMBL" id="KAK8397207.1"/>
    </source>
</evidence>
<organism evidence="7 8">
    <name type="scientific">Scylla paramamosain</name>
    <name type="common">Mud crab</name>
    <dbReference type="NCBI Taxonomy" id="85552"/>
    <lineage>
        <taxon>Eukaryota</taxon>
        <taxon>Metazoa</taxon>
        <taxon>Ecdysozoa</taxon>
        <taxon>Arthropoda</taxon>
        <taxon>Crustacea</taxon>
        <taxon>Multicrustacea</taxon>
        <taxon>Malacostraca</taxon>
        <taxon>Eumalacostraca</taxon>
        <taxon>Eucarida</taxon>
        <taxon>Decapoda</taxon>
        <taxon>Pleocyemata</taxon>
        <taxon>Brachyura</taxon>
        <taxon>Eubrachyura</taxon>
        <taxon>Portunoidea</taxon>
        <taxon>Portunidae</taxon>
        <taxon>Portuninae</taxon>
        <taxon>Scylla</taxon>
    </lineage>
</organism>
<dbReference type="EMBL" id="JARAKH010000014">
    <property type="protein sequence ID" value="KAK8397207.1"/>
    <property type="molecule type" value="Genomic_DNA"/>
</dbReference>
<evidence type="ECO:0000256" key="3">
    <source>
        <dbReference type="ARBA" id="ARBA00022702"/>
    </source>
</evidence>
<comment type="caution">
    <text evidence="7">The sequence shown here is derived from an EMBL/GenBank/DDBJ whole genome shotgun (WGS) entry which is preliminary data.</text>
</comment>
<dbReference type="Proteomes" id="UP001487740">
    <property type="component" value="Unassembled WGS sequence"/>
</dbReference>
<feature type="signal peptide" evidence="5">
    <location>
        <begin position="1"/>
        <end position="22"/>
    </location>
</feature>
<evidence type="ECO:0000256" key="1">
    <source>
        <dbReference type="ARBA" id="ARBA00004613"/>
    </source>
</evidence>
<sequence length="325" mass="34620">MVLARLVAVLAVVSVAARGACGLSLEGVRPPHGPSRPLPLAPHRRLGPRDSDLIPDDQALALMPDAASSRYEEAQLGDLDDPHTSYRLKHLISELAEAIAAAEALDGGAYGGPLPAELAEALAAAEGLEGGDGRPLPADVAEALAEAEAAAVMGGGVPGMWQNRDRYMMFTDYVSRPGGEANNNNNRKARDSRNSRSVTNPNNNNPSNNNNNNSLTSSTTTSTGTSTAANNDNNNNNMNHSSGMFKRAWPHNFSRRRNSGLSLSIDASMKVLREALYLEIARKKQRQQLQRAQHNKALLNTIGKRDVASQLVGGNHGAALENARN</sequence>
<accession>A0AAW0UEU2</accession>
<reference evidence="7 8" key="1">
    <citation type="submission" date="2023-03" db="EMBL/GenBank/DDBJ databases">
        <title>High-quality genome of Scylla paramamosain provides insights in environmental adaptation.</title>
        <authorList>
            <person name="Zhang L."/>
        </authorList>
    </citation>
    <scope>NUCLEOTIDE SEQUENCE [LARGE SCALE GENOMIC DNA]</scope>
    <source>
        <strain evidence="7">LZ_2023a</strain>
        <tissue evidence="7">Muscle</tissue>
    </source>
</reference>
<protein>
    <recommendedName>
        <fullName evidence="6">Corticotropin-releasing factor domain-containing protein</fullName>
    </recommendedName>
</protein>
<dbReference type="SMART" id="SM00039">
    <property type="entry name" value="CRF"/>
    <property type="match status" value="1"/>
</dbReference>
<proteinExistence type="predicted"/>
<gene>
    <name evidence="7" type="ORF">O3P69_004729</name>
</gene>
<dbReference type="Pfam" id="PF00473">
    <property type="entry name" value="CRF"/>
    <property type="match status" value="1"/>
</dbReference>
<keyword evidence="5" id="KW-0732">Signal</keyword>
<dbReference type="GO" id="GO:0005179">
    <property type="term" value="F:hormone activity"/>
    <property type="evidence" value="ECO:0007669"/>
    <property type="project" value="UniProtKB-KW"/>
</dbReference>
<keyword evidence="8" id="KW-1185">Reference proteome</keyword>
<feature type="domain" description="Corticotropin-releasing factor" evidence="6">
    <location>
        <begin position="259"/>
        <end position="302"/>
    </location>
</feature>
<feature type="region of interest" description="Disordered" evidence="4">
    <location>
        <begin position="177"/>
        <end position="243"/>
    </location>
</feature>